<protein>
    <submittedName>
        <fullName evidence="1">Uncharacterized protein</fullName>
    </submittedName>
</protein>
<name>A0A1V3BV55_9ACTN</name>
<keyword evidence="2" id="KW-1185">Reference proteome</keyword>
<dbReference type="AlphaFoldDB" id="A0A1V3BV55"/>
<dbReference type="RefSeq" id="WP_077688772.1">
    <property type="nucleotide sequence ID" value="NZ_MCOK01000001.1"/>
</dbReference>
<dbReference type="Proteomes" id="UP000189004">
    <property type="component" value="Unassembled WGS sequence"/>
</dbReference>
<organism evidence="1 2">
    <name type="scientific">Nocardiopsis sinuspersici</name>
    <dbReference type="NCBI Taxonomy" id="501010"/>
    <lineage>
        <taxon>Bacteria</taxon>
        <taxon>Bacillati</taxon>
        <taxon>Actinomycetota</taxon>
        <taxon>Actinomycetes</taxon>
        <taxon>Streptosporangiales</taxon>
        <taxon>Nocardiopsidaceae</taxon>
        <taxon>Nocardiopsis</taxon>
    </lineage>
</organism>
<reference evidence="2" key="1">
    <citation type="submission" date="2016-08" db="EMBL/GenBank/DDBJ databases">
        <authorList>
            <person name="Tokovenko B."/>
            <person name="Kalinowski J."/>
        </authorList>
    </citation>
    <scope>NUCLEOTIDE SEQUENCE [LARGE SCALE GENOMIC DNA]</scope>
    <source>
        <strain evidence="2">UTMC102</strain>
    </source>
</reference>
<dbReference type="EMBL" id="MCOK01000001">
    <property type="protein sequence ID" value="OOC52431.1"/>
    <property type="molecule type" value="Genomic_DNA"/>
</dbReference>
<evidence type="ECO:0000313" key="2">
    <source>
        <dbReference type="Proteomes" id="UP000189004"/>
    </source>
</evidence>
<dbReference type="OrthoDB" id="4316904at2"/>
<sequence length="248" mass="27852">MAPDREPTERLSDLLARLYQLHERAGDPYLELWPEDAIGVLQYTRTHHNALPPAQASPARREQVELRLKLVRLLYSLIDTEQLGALDQARPPGGRRGRHLLTLAGVAKVLGLDTPGAVNHRRDRLYAARHQRPRTPWHGRQLMAEREAQTRRRVVEVERARRHHRQVSAAAHGLLEVVHDLVLTEDAQDWLHGLSQLLEEDSLQPDGMSSMAAHLSLALAALGEDAARSPAAADALVCAREALSYRDW</sequence>
<accession>A0A1V3BV55</accession>
<evidence type="ECO:0000313" key="1">
    <source>
        <dbReference type="EMBL" id="OOC52431.1"/>
    </source>
</evidence>
<gene>
    <name evidence="1" type="ORF">NOSIN_00100</name>
</gene>
<comment type="caution">
    <text evidence="1">The sequence shown here is derived from an EMBL/GenBank/DDBJ whole genome shotgun (WGS) entry which is preliminary data.</text>
</comment>
<proteinExistence type="predicted"/>